<proteinExistence type="predicted"/>
<organism evidence="1 2">
    <name type="scientific">Botrytis fragariae</name>
    <dbReference type="NCBI Taxonomy" id="1964551"/>
    <lineage>
        <taxon>Eukaryota</taxon>
        <taxon>Fungi</taxon>
        <taxon>Dikarya</taxon>
        <taxon>Ascomycota</taxon>
        <taxon>Pezizomycotina</taxon>
        <taxon>Leotiomycetes</taxon>
        <taxon>Helotiales</taxon>
        <taxon>Sclerotiniaceae</taxon>
        <taxon>Botrytis</taxon>
    </lineage>
</organism>
<keyword evidence="2" id="KW-1185">Reference proteome</keyword>
<dbReference type="RefSeq" id="XP_037191453.1">
    <property type="nucleotide sequence ID" value="XM_037336243.1"/>
</dbReference>
<accession>A0A8H6EHI8</accession>
<evidence type="ECO:0000313" key="2">
    <source>
        <dbReference type="Proteomes" id="UP000531561"/>
    </source>
</evidence>
<name>A0A8H6EHI8_9HELO</name>
<dbReference type="Proteomes" id="UP000531561">
    <property type="component" value="Unassembled WGS sequence"/>
</dbReference>
<gene>
    <name evidence="1" type="ORF">Bfra_005868</name>
</gene>
<sequence length="77" mass="8898">MATRPFNPQYMEHVMTNHPDAKDGVMVPAGKFFNVRFATKTALLVDLKDSIDAAELDYKRRLIEEIWIIVNGINEKY</sequence>
<evidence type="ECO:0000313" key="1">
    <source>
        <dbReference type="EMBL" id="KAF5872507.1"/>
    </source>
</evidence>
<dbReference type="AlphaFoldDB" id="A0A8H6EHI8"/>
<comment type="caution">
    <text evidence="1">The sequence shown here is derived from an EMBL/GenBank/DDBJ whole genome shotgun (WGS) entry which is preliminary data.</text>
</comment>
<protein>
    <submittedName>
        <fullName evidence="1">Putative nrps-like enzyme protein</fullName>
    </submittedName>
</protein>
<dbReference type="GeneID" id="59259935"/>
<dbReference type="EMBL" id="JABFCT010000010">
    <property type="protein sequence ID" value="KAF5872507.1"/>
    <property type="molecule type" value="Genomic_DNA"/>
</dbReference>
<reference evidence="1 2" key="1">
    <citation type="journal article" date="2020" name="Phytopathology">
        <title>A high-quality genome resource of Botrytis fragariae, a new and rapidly spreading fungal pathogen causing strawberry gray mold in the U.S.A.</title>
        <authorList>
            <person name="Wu Y."/>
            <person name="Saski C.A."/>
            <person name="Schnabel G."/>
            <person name="Xiao S."/>
            <person name="Hu M."/>
        </authorList>
    </citation>
    <scope>NUCLEOTIDE SEQUENCE [LARGE SCALE GENOMIC DNA]</scope>
    <source>
        <strain evidence="1 2">BVB16</strain>
    </source>
</reference>